<dbReference type="Proteomes" id="UP000256310">
    <property type="component" value="Unassembled WGS sequence"/>
</dbReference>
<evidence type="ECO:0000313" key="3">
    <source>
        <dbReference type="EMBL" id="RED17159.1"/>
    </source>
</evidence>
<dbReference type="EMBL" id="QRDP01000004">
    <property type="protein sequence ID" value="RED17159.1"/>
    <property type="molecule type" value="Genomic_DNA"/>
</dbReference>
<comment type="caution">
    <text evidence="3">The sequence shown here is derived from an EMBL/GenBank/DDBJ whole genome shotgun (WGS) entry which is preliminary data.</text>
</comment>
<evidence type="ECO:0000259" key="2">
    <source>
        <dbReference type="Pfam" id="PF03981"/>
    </source>
</evidence>
<keyword evidence="4" id="KW-1185">Reference proteome</keyword>
<proteinExistence type="inferred from homology"/>
<sequence>MSLIDRLFKRNRPREAMVPLYRGIVERGRDTQWYATGGVPDTQDGRFDMIAAILALTLLRIEREGRTYASESALLAELFIGDMDGQLRQLGIGDIVVGKHIGKMLGALGGRLDAYREGFAEGGDVGEALLRNLYRGEPPTRDQTAFTVSRLRAFAQALAKEPADAIIAGALPELA</sequence>
<dbReference type="OrthoDB" id="7158889at2"/>
<evidence type="ECO:0000256" key="1">
    <source>
        <dbReference type="ARBA" id="ARBA00006436"/>
    </source>
</evidence>
<accession>A0A3D9FH80</accession>
<evidence type="ECO:0000313" key="4">
    <source>
        <dbReference type="Proteomes" id="UP000256310"/>
    </source>
</evidence>
<protein>
    <submittedName>
        <fullName evidence="3">Cytochrome b pre-mRNA-processing protein 3</fullName>
    </submittedName>
</protein>
<name>A0A3D9FH80_9SPHN</name>
<dbReference type="AlphaFoldDB" id="A0A3D9FH80"/>
<dbReference type="InterPro" id="IPR021150">
    <property type="entry name" value="Ubiq_cyt_c_chap"/>
</dbReference>
<comment type="similarity">
    <text evidence="1">Belongs to the UPF0174 family.</text>
</comment>
<gene>
    <name evidence="3" type="ORF">DFR46_2197</name>
</gene>
<organism evidence="3 4">
    <name type="scientific">Parasphingopyxis lamellibrachiae</name>
    <dbReference type="NCBI Taxonomy" id="680125"/>
    <lineage>
        <taxon>Bacteria</taxon>
        <taxon>Pseudomonadati</taxon>
        <taxon>Pseudomonadota</taxon>
        <taxon>Alphaproteobacteria</taxon>
        <taxon>Sphingomonadales</taxon>
        <taxon>Sphingomonadaceae</taxon>
        <taxon>Parasphingopyxis</taxon>
    </lineage>
</organism>
<dbReference type="RefSeq" id="WP_116236465.1">
    <property type="nucleotide sequence ID" value="NZ_QRDP01000004.1"/>
</dbReference>
<feature type="domain" description="Ubiquinol-cytochrome c chaperone" evidence="2">
    <location>
        <begin position="38"/>
        <end position="169"/>
    </location>
</feature>
<dbReference type="Pfam" id="PF03981">
    <property type="entry name" value="Ubiq_cyt_C_chap"/>
    <property type="match status" value="1"/>
</dbReference>
<reference evidence="3 4" key="1">
    <citation type="submission" date="2018-07" db="EMBL/GenBank/DDBJ databases">
        <title>Genomic Encyclopedia of Type Strains, Phase IV (KMG-IV): sequencing the most valuable type-strain genomes for metagenomic binning, comparative biology and taxonomic classification.</title>
        <authorList>
            <person name="Goeker M."/>
        </authorList>
    </citation>
    <scope>NUCLEOTIDE SEQUENCE [LARGE SCALE GENOMIC DNA]</scope>
    <source>
        <strain evidence="3 4">DSM 26725</strain>
    </source>
</reference>